<evidence type="ECO:0000313" key="2">
    <source>
        <dbReference type="EMBL" id="TLD68151.1"/>
    </source>
</evidence>
<dbReference type="RefSeq" id="WP_138089003.1">
    <property type="nucleotide sequence ID" value="NZ_VAUV01000040.1"/>
</dbReference>
<gene>
    <name evidence="2" type="ORF">FEM03_24185</name>
</gene>
<feature type="domain" description="Transposase IS4-like" evidence="1">
    <location>
        <begin position="88"/>
        <end position="281"/>
    </location>
</feature>
<accession>A0A5R8K6X4</accession>
<dbReference type="Pfam" id="PF01609">
    <property type="entry name" value="DDE_Tnp_1"/>
    <property type="match status" value="1"/>
</dbReference>
<reference evidence="2 3" key="1">
    <citation type="submission" date="2019-05" db="EMBL/GenBank/DDBJ databases">
        <title>Verrucobacter flavum gen. nov., sp. nov. a new member of the family Verrucomicrobiaceae.</title>
        <authorList>
            <person name="Szuroczki S."/>
            <person name="Abbaszade G."/>
            <person name="Szabo A."/>
            <person name="Felfoldi T."/>
            <person name="Schumann P."/>
            <person name="Boka K."/>
            <person name="Keki Z."/>
            <person name="Toumi M."/>
            <person name="Toth E."/>
        </authorList>
    </citation>
    <scope>NUCLEOTIDE SEQUENCE [LARGE SCALE GENOMIC DNA]</scope>
    <source>
        <strain evidence="2 3">MG-N-17</strain>
    </source>
</reference>
<dbReference type="GO" id="GO:0003677">
    <property type="term" value="F:DNA binding"/>
    <property type="evidence" value="ECO:0007669"/>
    <property type="project" value="InterPro"/>
</dbReference>
<feature type="non-terminal residue" evidence="2">
    <location>
        <position position="307"/>
    </location>
</feature>
<dbReference type="Gene3D" id="3.90.350.10">
    <property type="entry name" value="Transposase Inhibitor Protein From Tn5, Chain A, domain 1"/>
    <property type="match status" value="1"/>
</dbReference>
<dbReference type="GO" id="GO:0004803">
    <property type="term" value="F:transposase activity"/>
    <property type="evidence" value="ECO:0007669"/>
    <property type="project" value="InterPro"/>
</dbReference>
<evidence type="ECO:0000313" key="3">
    <source>
        <dbReference type="Proteomes" id="UP000306196"/>
    </source>
</evidence>
<dbReference type="GO" id="GO:0006313">
    <property type="term" value="P:DNA transposition"/>
    <property type="evidence" value="ECO:0007669"/>
    <property type="project" value="InterPro"/>
</dbReference>
<keyword evidence="3" id="KW-1185">Reference proteome</keyword>
<protein>
    <submittedName>
        <fullName evidence="2">Transposase</fullName>
    </submittedName>
</protein>
<organism evidence="2 3">
    <name type="scientific">Phragmitibacter flavus</name>
    <dbReference type="NCBI Taxonomy" id="2576071"/>
    <lineage>
        <taxon>Bacteria</taxon>
        <taxon>Pseudomonadati</taxon>
        <taxon>Verrucomicrobiota</taxon>
        <taxon>Verrucomicrobiia</taxon>
        <taxon>Verrucomicrobiales</taxon>
        <taxon>Verrucomicrobiaceae</taxon>
        <taxon>Phragmitibacter</taxon>
    </lineage>
</organism>
<dbReference type="AlphaFoldDB" id="A0A5R8K6X4"/>
<dbReference type="OrthoDB" id="194926at2"/>
<dbReference type="PANTHER" id="PTHR33258:SF1">
    <property type="entry name" value="TRANSPOSASE INSL FOR INSERTION SEQUENCE ELEMENT IS186A-RELATED"/>
    <property type="match status" value="1"/>
</dbReference>
<comment type="caution">
    <text evidence="2">The sequence shown here is derived from an EMBL/GenBank/DDBJ whole genome shotgun (WGS) entry which is preliminary data.</text>
</comment>
<dbReference type="Proteomes" id="UP000306196">
    <property type="component" value="Unassembled WGS sequence"/>
</dbReference>
<name>A0A5R8K6X4_9BACT</name>
<dbReference type="SUPFAM" id="SSF53098">
    <property type="entry name" value="Ribonuclease H-like"/>
    <property type="match status" value="1"/>
</dbReference>
<proteinExistence type="predicted"/>
<dbReference type="EMBL" id="VAUV01000040">
    <property type="protein sequence ID" value="TLD68151.1"/>
    <property type="molecule type" value="Genomic_DNA"/>
</dbReference>
<dbReference type="InterPro" id="IPR012337">
    <property type="entry name" value="RNaseH-like_sf"/>
</dbReference>
<sequence length="307" mass="34708">MADLNAMALHKRLCTSRPWLEALCIHVLGEIRSRLGEGPDFWLPGRQLRVLDASDIQEPGATGTDWRLHYSLRLPQLCCDFFEITSKHGGESLRRLPVQQGDLVLADRAYNDRKAIASIKAAGADVIVRYNSGALPLEDKDEKPWEPLPVLRSLVVGQMIECPVWLRVGKEPGQVIPARLCALRKTPEAAAKAERKARYKARCQKSIRPATLELAHYVVVITTLSAQTLDCTAVLEFYRARWQVELAFKRLKSLLQMGQLPKHKEASSRAWMQGKILVALLIERMMCEARYFSPWGYPLRRTPAVES</sequence>
<dbReference type="InterPro" id="IPR002559">
    <property type="entry name" value="Transposase_11"/>
</dbReference>
<evidence type="ECO:0000259" key="1">
    <source>
        <dbReference type="Pfam" id="PF01609"/>
    </source>
</evidence>
<dbReference type="PANTHER" id="PTHR33258">
    <property type="entry name" value="TRANSPOSASE INSL FOR INSERTION SEQUENCE ELEMENT IS186A-RELATED"/>
    <property type="match status" value="1"/>
</dbReference>